<reference evidence="2" key="1">
    <citation type="submission" date="2023-06" db="EMBL/GenBank/DDBJ databases">
        <title>Reference genome for the Northern bat (Eptesicus nilssonii), a most northern bat species.</title>
        <authorList>
            <person name="Laine V.N."/>
            <person name="Pulliainen A.T."/>
            <person name="Lilley T.M."/>
        </authorList>
    </citation>
    <scope>NUCLEOTIDE SEQUENCE</scope>
    <source>
        <strain evidence="2">BLF_Eptnil</strain>
        <tissue evidence="2">Kidney</tissue>
    </source>
</reference>
<organism evidence="2 3">
    <name type="scientific">Cnephaeus nilssonii</name>
    <name type="common">Northern bat</name>
    <name type="synonym">Eptesicus nilssonii</name>
    <dbReference type="NCBI Taxonomy" id="3371016"/>
    <lineage>
        <taxon>Eukaryota</taxon>
        <taxon>Metazoa</taxon>
        <taxon>Chordata</taxon>
        <taxon>Craniata</taxon>
        <taxon>Vertebrata</taxon>
        <taxon>Euteleostomi</taxon>
        <taxon>Mammalia</taxon>
        <taxon>Eutheria</taxon>
        <taxon>Laurasiatheria</taxon>
        <taxon>Chiroptera</taxon>
        <taxon>Yangochiroptera</taxon>
        <taxon>Vespertilionidae</taxon>
        <taxon>Cnephaeus</taxon>
    </lineage>
</organism>
<keyword evidence="3" id="KW-1185">Reference proteome</keyword>
<comment type="caution">
    <text evidence="2">The sequence shown here is derived from an EMBL/GenBank/DDBJ whole genome shotgun (WGS) entry which is preliminary data.</text>
</comment>
<evidence type="ECO:0000313" key="2">
    <source>
        <dbReference type="EMBL" id="KAK1329601.1"/>
    </source>
</evidence>
<name>A0AA40HFA4_CNENI</name>
<evidence type="ECO:0000256" key="1">
    <source>
        <dbReference type="SAM" id="MobiDB-lite"/>
    </source>
</evidence>
<accession>A0AA40HFA4</accession>
<protein>
    <submittedName>
        <fullName evidence="2">Uncharacterized protein</fullName>
    </submittedName>
</protein>
<sequence>MNVGNVANPFAKARASLNTREFTLEKVLMSVLNAENLLIANLISCNTRDFTLETDLRSPVVSLLGSEPLLQGPRTPGTHPPGTGTGENEGVDQVLELEAKDKDATRDQSQA</sequence>
<feature type="compositionally biased region" description="Low complexity" evidence="1">
    <location>
        <begin position="72"/>
        <end position="82"/>
    </location>
</feature>
<dbReference type="EMBL" id="JAULJE010000021">
    <property type="protein sequence ID" value="KAK1329601.1"/>
    <property type="molecule type" value="Genomic_DNA"/>
</dbReference>
<evidence type="ECO:0000313" key="3">
    <source>
        <dbReference type="Proteomes" id="UP001177744"/>
    </source>
</evidence>
<dbReference type="AlphaFoldDB" id="A0AA40HFA4"/>
<feature type="compositionally biased region" description="Basic and acidic residues" evidence="1">
    <location>
        <begin position="97"/>
        <end position="111"/>
    </location>
</feature>
<feature type="region of interest" description="Disordered" evidence="1">
    <location>
        <begin position="65"/>
        <end position="111"/>
    </location>
</feature>
<proteinExistence type="predicted"/>
<gene>
    <name evidence="2" type="ORF">QTO34_009783</name>
</gene>
<dbReference type="Proteomes" id="UP001177744">
    <property type="component" value="Unassembled WGS sequence"/>
</dbReference>